<feature type="domain" description="LysM" evidence="4">
    <location>
        <begin position="219"/>
        <end position="263"/>
    </location>
</feature>
<dbReference type="SUPFAM" id="SSF51261">
    <property type="entry name" value="Duplicated hybrid motif"/>
    <property type="match status" value="1"/>
</dbReference>
<accession>A0ABW4QIK7</accession>
<evidence type="ECO:0000259" key="3">
    <source>
        <dbReference type="PROSITE" id="PS51109"/>
    </source>
</evidence>
<dbReference type="CDD" id="cd12797">
    <property type="entry name" value="M23_peptidase"/>
    <property type="match status" value="1"/>
</dbReference>
<proteinExistence type="predicted"/>
<dbReference type="Proteomes" id="UP001597273">
    <property type="component" value="Unassembled WGS sequence"/>
</dbReference>
<organism evidence="5 6">
    <name type="scientific">Planococcus chinensis</name>
    <dbReference type="NCBI Taxonomy" id="272917"/>
    <lineage>
        <taxon>Bacteria</taxon>
        <taxon>Bacillati</taxon>
        <taxon>Bacillota</taxon>
        <taxon>Bacilli</taxon>
        <taxon>Bacillales</taxon>
        <taxon>Caryophanaceae</taxon>
        <taxon>Planococcus</taxon>
    </lineage>
</organism>
<dbReference type="InterPro" id="IPR016047">
    <property type="entry name" value="M23ase_b-sheet_dom"/>
</dbReference>
<dbReference type="CDD" id="cd00118">
    <property type="entry name" value="LysM"/>
    <property type="match status" value="1"/>
</dbReference>
<dbReference type="InterPro" id="IPR036779">
    <property type="entry name" value="LysM_dom_sf"/>
</dbReference>
<feature type="domain" description="G5" evidence="3">
    <location>
        <begin position="270"/>
        <end position="350"/>
    </location>
</feature>
<evidence type="ECO:0000256" key="2">
    <source>
        <dbReference type="SAM" id="SignalP"/>
    </source>
</evidence>
<evidence type="ECO:0000259" key="4">
    <source>
        <dbReference type="PROSITE" id="PS51782"/>
    </source>
</evidence>
<dbReference type="PANTHER" id="PTHR21666">
    <property type="entry name" value="PEPTIDASE-RELATED"/>
    <property type="match status" value="1"/>
</dbReference>
<dbReference type="InterPro" id="IPR050570">
    <property type="entry name" value="Cell_wall_metabolism_enzyme"/>
</dbReference>
<feature type="chain" id="PRO_5045182807" evidence="2">
    <location>
        <begin position="38"/>
        <end position="478"/>
    </location>
</feature>
<dbReference type="SMART" id="SM01208">
    <property type="entry name" value="G5"/>
    <property type="match status" value="1"/>
</dbReference>
<dbReference type="Gene3D" id="2.70.70.10">
    <property type="entry name" value="Glucose Permease (Domain IIA)"/>
    <property type="match status" value="1"/>
</dbReference>
<name>A0ABW4QIK7_9BACL</name>
<evidence type="ECO:0000313" key="6">
    <source>
        <dbReference type="Proteomes" id="UP001597273"/>
    </source>
</evidence>
<dbReference type="PROSITE" id="PS51109">
    <property type="entry name" value="G5"/>
    <property type="match status" value="1"/>
</dbReference>
<keyword evidence="1 2" id="KW-0732">Signal</keyword>
<gene>
    <name evidence="5" type="ORF">ACFSDB_11125</name>
</gene>
<dbReference type="EMBL" id="JBHUFW010000008">
    <property type="protein sequence ID" value="MFD1863468.1"/>
    <property type="molecule type" value="Genomic_DNA"/>
</dbReference>
<dbReference type="Pfam" id="PF01551">
    <property type="entry name" value="Peptidase_M23"/>
    <property type="match status" value="1"/>
</dbReference>
<dbReference type="PROSITE" id="PS51782">
    <property type="entry name" value="LYSM"/>
    <property type="match status" value="1"/>
</dbReference>
<evidence type="ECO:0000256" key="1">
    <source>
        <dbReference type="ARBA" id="ARBA00022729"/>
    </source>
</evidence>
<dbReference type="InterPro" id="IPR011055">
    <property type="entry name" value="Dup_hybrid_motif"/>
</dbReference>
<feature type="signal peptide" evidence="2">
    <location>
        <begin position="1"/>
        <end position="37"/>
    </location>
</feature>
<reference evidence="6" key="1">
    <citation type="journal article" date="2019" name="Int. J. Syst. Evol. Microbiol.">
        <title>The Global Catalogue of Microorganisms (GCM) 10K type strain sequencing project: providing services to taxonomists for standard genome sequencing and annotation.</title>
        <authorList>
            <consortium name="The Broad Institute Genomics Platform"/>
            <consortium name="The Broad Institute Genome Sequencing Center for Infectious Disease"/>
            <person name="Wu L."/>
            <person name="Ma J."/>
        </authorList>
    </citation>
    <scope>NUCLEOTIDE SEQUENCE [LARGE SCALE GENOMIC DNA]</scope>
    <source>
        <strain evidence="6">CGMCC 1.15475</strain>
    </source>
</reference>
<sequence length="478" mass="51122">MKNIHTKGLAAGGSAALKAAAASAMLLTGLTFSPAFANPLEMDGLKPVYHLYDGEEYLGAVTDKGAVDSLVSAKIAEAQPAFAGMELEADKDFQVIKEQVFKPAVNDEQETLSKVTDSLEVKTPAVALSVNGAVAVHVEDEAAYHETLRELKLAYATPEELAQWEESGDAEEEAELKAGESRITDISIKANLSGKSTQADPEAVMTAKEAAHYLLTGERIYTASDGDSARKIAKTFSLESGRLAEWNNEAEFSKIKEGTKLVVAKDEPRVAVEIEKLQNKAEPVAFQEKKEDDAALLIGKTKVKQQGKKGEKHVTTAILAVNGKAVSEEVVGEETVREPVDKIIAKGTKELPSIGTGRFAWPAEGGYISSERGQRWGRLHNGIDIAQPDGPAIKSADHGVVKAAGAAGTFGNRVIVDHQNGYETIYAHLSSIDVRPGQKVPKGTKLGNMGNTGRSTGVHLHFEVSLDGKTKNPLNYLK</sequence>
<dbReference type="SUPFAM" id="SSF54106">
    <property type="entry name" value="LysM domain"/>
    <property type="match status" value="1"/>
</dbReference>
<protein>
    <submittedName>
        <fullName evidence="5">Peptidoglycan DD-metalloendopeptidase family protein</fullName>
    </submittedName>
</protein>
<dbReference type="InterPro" id="IPR018392">
    <property type="entry name" value="LysM"/>
</dbReference>
<keyword evidence="6" id="KW-1185">Reference proteome</keyword>
<evidence type="ECO:0000313" key="5">
    <source>
        <dbReference type="EMBL" id="MFD1863468.1"/>
    </source>
</evidence>
<dbReference type="PANTHER" id="PTHR21666:SF270">
    <property type="entry name" value="MUREIN HYDROLASE ACTIVATOR ENVC"/>
    <property type="match status" value="1"/>
</dbReference>
<comment type="caution">
    <text evidence="5">The sequence shown here is derived from an EMBL/GenBank/DDBJ whole genome shotgun (WGS) entry which is preliminary data.</text>
</comment>
<dbReference type="RefSeq" id="WP_204893159.1">
    <property type="nucleotide sequence ID" value="NZ_JBHUFW010000008.1"/>
</dbReference>
<dbReference type="InterPro" id="IPR011098">
    <property type="entry name" value="G5_dom"/>
</dbReference>
<dbReference type="Pfam" id="PF07501">
    <property type="entry name" value="G5"/>
    <property type="match status" value="1"/>
</dbReference>
<dbReference type="Gene3D" id="2.20.230.10">
    <property type="entry name" value="Resuscitation-promoting factor rpfb"/>
    <property type="match status" value="1"/>
</dbReference>